<dbReference type="GO" id="GO:0009002">
    <property type="term" value="F:serine-type D-Ala-D-Ala carboxypeptidase activity"/>
    <property type="evidence" value="ECO:0007669"/>
    <property type="project" value="InterPro"/>
</dbReference>
<evidence type="ECO:0000256" key="4">
    <source>
        <dbReference type="ARBA" id="ARBA00022960"/>
    </source>
</evidence>
<evidence type="ECO:0000259" key="10">
    <source>
        <dbReference type="Pfam" id="PF00768"/>
    </source>
</evidence>
<dbReference type="InterPro" id="IPR001967">
    <property type="entry name" value="Peptidase_S11_N"/>
</dbReference>
<dbReference type="AlphaFoldDB" id="A0A6P1EAA3"/>
<dbReference type="Pfam" id="PF00768">
    <property type="entry name" value="Peptidase_S11"/>
    <property type="match status" value="1"/>
</dbReference>
<evidence type="ECO:0000256" key="9">
    <source>
        <dbReference type="RuleBase" id="RU004016"/>
    </source>
</evidence>
<keyword evidence="11" id="KW-0121">Carboxypeptidase</keyword>
<keyword evidence="11" id="KW-0645">Protease</keyword>
<dbReference type="Gene3D" id="3.40.710.10">
    <property type="entry name" value="DD-peptidase/beta-lactamase superfamily"/>
    <property type="match status" value="1"/>
</dbReference>
<keyword evidence="3" id="KW-0378">Hydrolase</keyword>
<feature type="binding site" evidence="8">
    <location>
        <position position="358"/>
    </location>
    <ligand>
        <name>substrate</name>
    </ligand>
</feature>
<name>A0A6P1EAA3_LENHI</name>
<evidence type="ECO:0000313" key="12">
    <source>
        <dbReference type="Proteomes" id="UP000465035"/>
    </source>
</evidence>
<dbReference type="GO" id="GO:0071555">
    <property type="term" value="P:cell wall organization"/>
    <property type="evidence" value="ECO:0007669"/>
    <property type="project" value="UniProtKB-KW"/>
</dbReference>
<feature type="active site" description="Proton acceptor" evidence="7">
    <location>
        <position position="171"/>
    </location>
</feature>
<comment type="similarity">
    <text evidence="1 9">Belongs to the peptidase S11 family.</text>
</comment>
<dbReference type="GO" id="GO:0008360">
    <property type="term" value="P:regulation of cell shape"/>
    <property type="evidence" value="ECO:0007669"/>
    <property type="project" value="UniProtKB-KW"/>
</dbReference>
<sequence>MNQKLGGEYIMKINKWLRTVMISCATALTFGIGLGLQSQSTQVEAATPTYKVVSTTSMTKAPYHKKSSAGAIWNASHTKQVATLKGYPYTTWYATKKASIKKSGGSTALYYQVKNGSGSVSGYVWHNYVTPGKAPFGLKYAKGAVALDVNTNGVVWSKNANTPRPIASVSKLMTLYLVQQKISNGGGTWTSKVNTSNAGLKKLGKDSTFGGFKFTKNSYTVRDLYLAALIESSNNAAIALGQWVAGGSTPTYNKKFISMMNAQAKSWNLSNTSFVSASGMEQNSLKPFGYSIGGANANMVSAADVAQIARHLITDYNDVLKDASIGSMSLDGQKLYNYNNLLPGRKYYQKSLNVDGLKTGYTDPAGYCFVGTGRKSGHDRIITVVLHDENEFTETRSLMNYVYNKNLA</sequence>
<evidence type="ECO:0000256" key="5">
    <source>
        <dbReference type="ARBA" id="ARBA00022984"/>
    </source>
</evidence>
<accession>A0A6P1EAA3</accession>
<dbReference type="SUPFAM" id="SSF56601">
    <property type="entry name" value="beta-lactamase/transpeptidase-like"/>
    <property type="match status" value="1"/>
</dbReference>
<dbReference type="InterPro" id="IPR012338">
    <property type="entry name" value="Beta-lactam/transpept-like"/>
</dbReference>
<dbReference type="GO" id="GO:0006508">
    <property type="term" value="P:proteolysis"/>
    <property type="evidence" value="ECO:0007669"/>
    <property type="project" value="InterPro"/>
</dbReference>
<dbReference type="Proteomes" id="UP000465035">
    <property type="component" value="Chromosome"/>
</dbReference>
<dbReference type="PRINTS" id="PR00725">
    <property type="entry name" value="DADACBPTASE1"/>
</dbReference>
<evidence type="ECO:0000256" key="7">
    <source>
        <dbReference type="PIRSR" id="PIRSR618044-1"/>
    </source>
</evidence>
<dbReference type="PANTHER" id="PTHR21581:SF11">
    <property type="entry name" value="D-ALANYL-D-ALANINE CARBOXYPEPTIDASE DACA"/>
    <property type="match status" value="1"/>
</dbReference>
<feature type="active site" description="Acyl-ester intermediate" evidence="7">
    <location>
        <position position="168"/>
    </location>
</feature>
<organism evidence="11 12">
    <name type="scientific">Lentilactobacillus hilgardii</name>
    <name type="common">Lactobacillus hilgardii</name>
    <dbReference type="NCBI Taxonomy" id="1588"/>
    <lineage>
        <taxon>Bacteria</taxon>
        <taxon>Bacillati</taxon>
        <taxon>Bacillota</taxon>
        <taxon>Bacilli</taxon>
        <taxon>Lactobacillales</taxon>
        <taxon>Lactobacillaceae</taxon>
        <taxon>Lentilactobacillus</taxon>
    </lineage>
</organism>
<dbReference type="InterPro" id="IPR018044">
    <property type="entry name" value="Peptidase_S11"/>
</dbReference>
<gene>
    <name evidence="11" type="ORF">GQR93_05240</name>
</gene>
<dbReference type="EMBL" id="CP047121">
    <property type="protein sequence ID" value="QHB51663.1"/>
    <property type="molecule type" value="Genomic_DNA"/>
</dbReference>
<evidence type="ECO:0000256" key="8">
    <source>
        <dbReference type="PIRSR" id="PIRSR618044-2"/>
    </source>
</evidence>
<evidence type="ECO:0000313" key="11">
    <source>
        <dbReference type="EMBL" id="QHB51663.1"/>
    </source>
</evidence>
<dbReference type="PANTHER" id="PTHR21581">
    <property type="entry name" value="D-ALANYL-D-ALANINE CARBOXYPEPTIDASE"/>
    <property type="match status" value="1"/>
</dbReference>
<evidence type="ECO:0000256" key="3">
    <source>
        <dbReference type="ARBA" id="ARBA00022801"/>
    </source>
</evidence>
<feature type="active site" evidence="7">
    <location>
        <position position="232"/>
    </location>
</feature>
<keyword evidence="2" id="KW-0732">Signal</keyword>
<reference evidence="11 12" key="1">
    <citation type="submission" date="2019-12" db="EMBL/GenBank/DDBJ databases">
        <title>Lactobacillus hilgardii FLUB.</title>
        <authorList>
            <person name="Gustaw K."/>
        </authorList>
    </citation>
    <scope>NUCLEOTIDE SEQUENCE [LARGE SCALE GENOMIC DNA]</scope>
    <source>
        <strain evidence="11 12">FLUB</strain>
    </source>
</reference>
<evidence type="ECO:0000256" key="6">
    <source>
        <dbReference type="ARBA" id="ARBA00023316"/>
    </source>
</evidence>
<proteinExistence type="inferred from homology"/>
<feature type="domain" description="Peptidase S11 D-alanyl-D-alanine carboxypeptidase A N-terminal" evidence="10">
    <location>
        <begin position="141"/>
        <end position="389"/>
    </location>
</feature>
<keyword evidence="4" id="KW-0133">Cell shape</keyword>
<dbReference type="GO" id="GO:0009252">
    <property type="term" value="P:peptidoglycan biosynthetic process"/>
    <property type="evidence" value="ECO:0007669"/>
    <property type="project" value="UniProtKB-KW"/>
</dbReference>
<protein>
    <submittedName>
        <fullName evidence="11">D-alanyl-D-alanine carboxypeptidase</fullName>
    </submittedName>
</protein>
<keyword evidence="6" id="KW-0961">Cell wall biogenesis/degradation</keyword>
<keyword evidence="5" id="KW-0573">Peptidoglycan synthesis</keyword>
<evidence type="ECO:0000256" key="1">
    <source>
        <dbReference type="ARBA" id="ARBA00007164"/>
    </source>
</evidence>
<evidence type="ECO:0000256" key="2">
    <source>
        <dbReference type="ARBA" id="ARBA00022729"/>
    </source>
</evidence>